<dbReference type="OrthoDB" id="9793014at2"/>
<dbReference type="PANTHER" id="PTHR43434">
    <property type="entry name" value="PHOSPHOGLYCOLATE PHOSPHATASE"/>
    <property type="match status" value="1"/>
</dbReference>
<accession>A0A370H9Q2</accession>
<comment type="caution">
    <text evidence="1">The sequence shown here is derived from an EMBL/GenBank/DDBJ whole genome shotgun (WGS) entry which is preliminary data.</text>
</comment>
<reference evidence="1 2" key="1">
    <citation type="submission" date="2018-07" db="EMBL/GenBank/DDBJ databases">
        <title>Genomic Encyclopedia of Type Strains, Phase IV (KMG-IV): sequencing the most valuable type-strain genomes for metagenomic binning, comparative biology and taxonomic classification.</title>
        <authorList>
            <person name="Goeker M."/>
        </authorList>
    </citation>
    <scope>NUCLEOTIDE SEQUENCE [LARGE SCALE GENOMIC DNA]</scope>
    <source>
        <strain evidence="1 2">DSM 44952</strain>
    </source>
</reference>
<dbReference type="InterPro" id="IPR050155">
    <property type="entry name" value="HAD-like_hydrolase_sf"/>
</dbReference>
<dbReference type="STRING" id="1210089.GCA_001613165_00033"/>
<dbReference type="GO" id="GO:0006281">
    <property type="term" value="P:DNA repair"/>
    <property type="evidence" value="ECO:0007669"/>
    <property type="project" value="TreeGrafter"/>
</dbReference>
<name>A0A370H9Q2_9NOCA</name>
<evidence type="ECO:0000313" key="1">
    <source>
        <dbReference type="EMBL" id="RDI53407.1"/>
    </source>
</evidence>
<dbReference type="InterPro" id="IPR041492">
    <property type="entry name" value="HAD_2"/>
</dbReference>
<evidence type="ECO:0000313" key="2">
    <source>
        <dbReference type="Proteomes" id="UP000255355"/>
    </source>
</evidence>
<dbReference type="EMBL" id="QQAZ01000003">
    <property type="protein sequence ID" value="RDI53407.1"/>
    <property type="molecule type" value="Genomic_DNA"/>
</dbReference>
<dbReference type="Pfam" id="PF13419">
    <property type="entry name" value="HAD_2"/>
    <property type="match status" value="1"/>
</dbReference>
<dbReference type="Gene3D" id="3.40.50.1000">
    <property type="entry name" value="HAD superfamily/HAD-like"/>
    <property type="match status" value="1"/>
</dbReference>
<dbReference type="SFLD" id="SFLDG01129">
    <property type="entry name" value="C1.5:_HAD__Beta-PGM__Phosphata"/>
    <property type="match status" value="1"/>
</dbReference>
<dbReference type="InterPro" id="IPR023214">
    <property type="entry name" value="HAD_sf"/>
</dbReference>
<dbReference type="SFLD" id="SFLDS00003">
    <property type="entry name" value="Haloacid_Dehalogenase"/>
    <property type="match status" value="1"/>
</dbReference>
<proteinExistence type="predicted"/>
<dbReference type="AlphaFoldDB" id="A0A370H9Q2"/>
<gene>
    <name evidence="1" type="ORF">DFR68_103797</name>
</gene>
<organism evidence="1 2">
    <name type="scientific">Nocardia mexicana</name>
    <dbReference type="NCBI Taxonomy" id="279262"/>
    <lineage>
        <taxon>Bacteria</taxon>
        <taxon>Bacillati</taxon>
        <taxon>Actinomycetota</taxon>
        <taxon>Actinomycetes</taxon>
        <taxon>Mycobacteriales</taxon>
        <taxon>Nocardiaceae</taxon>
        <taxon>Nocardia</taxon>
    </lineage>
</organism>
<dbReference type="Proteomes" id="UP000255355">
    <property type="component" value="Unassembled WGS sequence"/>
</dbReference>
<dbReference type="PANTHER" id="PTHR43434:SF24">
    <property type="entry name" value="HYDROLASE-RELATED"/>
    <property type="match status" value="1"/>
</dbReference>
<dbReference type="InterPro" id="IPR036412">
    <property type="entry name" value="HAD-like_sf"/>
</dbReference>
<keyword evidence="2" id="KW-1185">Reference proteome</keyword>
<dbReference type="SUPFAM" id="SSF56784">
    <property type="entry name" value="HAD-like"/>
    <property type="match status" value="1"/>
</dbReference>
<sequence>MSSDKTAAPINHGSTATQRSALLFDLDGTLLDTPRAIAEQMSLAVEAVTGVRPEVEAARALIGAPLERMAGSLSGTDPDSPTAQAISADYVTRYRDLIVPKAADLLFSGVRGGLERLARNGFALAVVTSKKHHSAELILDAAGIRELFEAVVGEDDVDHPKPHRDSADAALAALGLEAAGPGGAVVGDTAADIGLGSAIGTFTVGVTYGVYSTYQITAAAPDSVAHTFDDVTRIVLARIGK</sequence>
<dbReference type="Gene3D" id="1.10.150.240">
    <property type="entry name" value="Putative phosphatase, domain 2"/>
    <property type="match status" value="1"/>
</dbReference>
<dbReference type="RefSeq" id="WP_084519006.1">
    <property type="nucleotide sequence ID" value="NZ_QQAZ01000003.1"/>
</dbReference>
<dbReference type="GO" id="GO:0008967">
    <property type="term" value="F:phosphoglycolate phosphatase activity"/>
    <property type="evidence" value="ECO:0007669"/>
    <property type="project" value="TreeGrafter"/>
</dbReference>
<dbReference type="GO" id="GO:0005829">
    <property type="term" value="C:cytosol"/>
    <property type="evidence" value="ECO:0007669"/>
    <property type="project" value="TreeGrafter"/>
</dbReference>
<dbReference type="InterPro" id="IPR023198">
    <property type="entry name" value="PGP-like_dom2"/>
</dbReference>
<protein>
    <submittedName>
        <fullName evidence="1">Phosphoglycolate phosphatase</fullName>
    </submittedName>
</protein>